<proteinExistence type="predicted"/>
<organism evidence="1 2">
    <name type="scientific">Gigaspora margarita</name>
    <dbReference type="NCBI Taxonomy" id="4874"/>
    <lineage>
        <taxon>Eukaryota</taxon>
        <taxon>Fungi</taxon>
        <taxon>Fungi incertae sedis</taxon>
        <taxon>Mucoromycota</taxon>
        <taxon>Glomeromycotina</taxon>
        <taxon>Glomeromycetes</taxon>
        <taxon>Diversisporales</taxon>
        <taxon>Gigasporaceae</taxon>
        <taxon>Gigaspora</taxon>
    </lineage>
</organism>
<gene>
    <name evidence="1" type="ORF">GMARGA_LOCUS5652</name>
</gene>
<protein>
    <submittedName>
        <fullName evidence="1">40428_t:CDS:1</fullName>
    </submittedName>
</protein>
<dbReference type="Proteomes" id="UP000789901">
    <property type="component" value="Unassembled WGS sequence"/>
</dbReference>
<dbReference type="EMBL" id="CAJVQB010002437">
    <property type="protein sequence ID" value="CAG8574601.1"/>
    <property type="molecule type" value="Genomic_DNA"/>
</dbReference>
<evidence type="ECO:0000313" key="2">
    <source>
        <dbReference type="Proteomes" id="UP000789901"/>
    </source>
</evidence>
<evidence type="ECO:0000313" key="1">
    <source>
        <dbReference type="EMBL" id="CAG8574601.1"/>
    </source>
</evidence>
<comment type="caution">
    <text evidence="1">The sequence shown here is derived from an EMBL/GenBank/DDBJ whole genome shotgun (WGS) entry which is preliminary data.</text>
</comment>
<accession>A0ABN7UGE2</accession>
<name>A0ABN7UGE2_GIGMA</name>
<sequence>MKKSLNLALDLGCEKEFINIKLCSRPPNKQIKLASETNLDHINLKHSTINQSS</sequence>
<keyword evidence="2" id="KW-1185">Reference proteome</keyword>
<reference evidence="1 2" key="1">
    <citation type="submission" date="2021-06" db="EMBL/GenBank/DDBJ databases">
        <authorList>
            <person name="Kallberg Y."/>
            <person name="Tangrot J."/>
            <person name="Rosling A."/>
        </authorList>
    </citation>
    <scope>NUCLEOTIDE SEQUENCE [LARGE SCALE GENOMIC DNA]</scope>
    <source>
        <strain evidence="1 2">120-4 pot B 10/14</strain>
    </source>
</reference>